<sequence length="363" mass="41262">MFKHDQHVGKIDDEDEEDVDESSTDDEYQDWDNNNQTETMINTDKHDEATNFYKRKRGAGKMTPIKLVPEKDELETMLGKPLGEDEDEEEEDSKNIMETTAGQDVETRYQLDDYDNEQDDLNMPGIGPIAVHASNTDDPLLEIKDEGEDSDADDYFIKPDDNLIVAAHIEDDSSSLEVYVYNDREGYLYVHHDILMLNMPLCLTWLDFDRNETQPVNYVAVGSMEGVIELFDIDLVDQLEPLHTFGKKKRKSKKKKSSSKTTSSTSGEGHDNAVLDLQWNKLVRQILASSSADETILLWDLNQMKIAAQIKNIHEKQASTENGFVYLMDIRNSSTPVFSISAHNAAVTGNNYFSKYSVYSLGF</sequence>
<gene>
    <name evidence="6" type="ORF">GPM918_LOCUS8922</name>
    <name evidence="7" type="ORF">SRO942_LOCUS8923</name>
</gene>
<feature type="compositionally biased region" description="Basic and acidic residues" evidence="5">
    <location>
        <begin position="1"/>
        <end position="11"/>
    </location>
</feature>
<dbReference type="Gene3D" id="2.130.10.10">
    <property type="entry name" value="YVTN repeat-like/Quinoprotein amine dehydrogenase"/>
    <property type="match status" value="1"/>
</dbReference>
<evidence type="ECO:0000256" key="5">
    <source>
        <dbReference type="SAM" id="MobiDB-lite"/>
    </source>
</evidence>
<feature type="region of interest" description="Disordered" evidence="5">
    <location>
        <begin position="1"/>
        <end position="49"/>
    </location>
</feature>
<dbReference type="PROSITE" id="PS50082">
    <property type="entry name" value="WD_REPEATS_2"/>
    <property type="match status" value="1"/>
</dbReference>
<proteinExistence type="predicted"/>
<dbReference type="EMBL" id="CAJNOQ010001608">
    <property type="protein sequence ID" value="CAF0906563.1"/>
    <property type="molecule type" value="Genomic_DNA"/>
</dbReference>
<feature type="compositionally biased region" description="Acidic residues" evidence="5">
    <location>
        <begin position="12"/>
        <end position="30"/>
    </location>
</feature>
<evidence type="ECO:0000256" key="4">
    <source>
        <dbReference type="PROSITE-ProRule" id="PRU00221"/>
    </source>
</evidence>
<dbReference type="EMBL" id="CAJOBC010001608">
    <property type="protein sequence ID" value="CAF3688225.1"/>
    <property type="molecule type" value="Genomic_DNA"/>
</dbReference>
<reference evidence="6" key="1">
    <citation type="submission" date="2021-02" db="EMBL/GenBank/DDBJ databases">
        <authorList>
            <person name="Nowell W R."/>
        </authorList>
    </citation>
    <scope>NUCLEOTIDE SEQUENCE</scope>
</reference>
<dbReference type="GO" id="GO:0005634">
    <property type="term" value="C:nucleus"/>
    <property type="evidence" value="ECO:0007669"/>
    <property type="project" value="TreeGrafter"/>
</dbReference>
<protein>
    <recommendedName>
        <fullName evidence="9">Periodic tryptophan protein 1</fullName>
    </recommendedName>
</protein>
<evidence type="ECO:0000313" key="6">
    <source>
        <dbReference type="EMBL" id="CAF0906563.1"/>
    </source>
</evidence>
<dbReference type="InterPro" id="IPR019775">
    <property type="entry name" value="WD40_repeat_CS"/>
</dbReference>
<dbReference type="PANTHER" id="PTHR14091">
    <property type="entry name" value="PERIODIC TRYPTOPHAN PROTEIN 1"/>
    <property type="match status" value="1"/>
</dbReference>
<keyword evidence="8" id="KW-1185">Reference proteome</keyword>
<dbReference type="AlphaFoldDB" id="A0A814A268"/>
<keyword evidence="1" id="KW-0597">Phosphoprotein</keyword>
<feature type="compositionally biased region" description="Polar residues" evidence="5">
    <location>
        <begin position="31"/>
        <end position="42"/>
    </location>
</feature>
<evidence type="ECO:0000313" key="7">
    <source>
        <dbReference type="EMBL" id="CAF3688225.1"/>
    </source>
</evidence>
<evidence type="ECO:0000256" key="3">
    <source>
        <dbReference type="ARBA" id="ARBA00022737"/>
    </source>
</evidence>
<dbReference type="InterPro" id="IPR036322">
    <property type="entry name" value="WD40_repeat_dom_sf"/>
</dbReference>
<keyword evidence="2 4" id="KW-0853">WD repeat</keyword>
<dbReference type="SMART" id="SM00320">
    <property type="entry name" value="WD40"/>
    <property type="match status" value="1"/>
</dbReference>
<organism evidence="6 8">
    <name type="scientific">Didymodactylos carnosus</name>
    <dbReference type="NCBI Taxonomy" id="1234261"/>
    <lineage>
        <taxon>Eukaryota</taxon>
        <taxon>Metazoa</taxon>
        <taxon>Spiralia</taxon>
        <taxon>Gnathifera</taxon>
        <taxon>Rotifera</taxon>
        <taxon>Eurotatoria</taxon>
        <taxon>Bdelloidea</taxon>
        <taxon>Philodinida</taxon>
        <taxon>Philodinidae</taxon>
        <taxon>Didymodactylos</taxon>
    </lineage>
</organism>
<evidence type="ECO:0000313" key="8">
    <source>
        <dbReference type="Proteomes" id="UP000663829"/>
    </source>
</evidence>
<dbReference type="Proteomes" id="UP000681722">
    <property type="component" value="Unassembled WGS sequence"/>
</dbReference>
<feature type="region of interest" description="Disordered" evidence="5">
    <location>
        <begin position="247"/>
        <end position="269"/>
    </location>
</feature>
<feature type="compositionally biased region" description="Basic residues" evidence="5">
    <location>
        <begin position="247"/>
        <end position="258"/>
    </location>
</feature>
<dbReference type="InterPro" id="IPR015943">
    <property type="entry name" value="WD40/YVTN_repeat-like_dom_sf"/>
</dbReference>
<dbReference type="SUPFAM" id="SSF50978">
    <property type="entry name" value="WD40 repeat-like"/>
    <property type="match status" value="1"/>
</dbReference>
<dbReference type="InterPro" id="IPR044285">
    <property type="entry name" value="PWP1"/>
</dbReference>
<dbReference type="OrthoDB" id="270624at2759"/>
<feature type="region of interest" description="Disordered" evidence="5">
    <location>
        <begin position="63"/>
        <end position="95"/>
    </location>
</feature>
<dbReference type="PANTHER" id="PTHR14091:SF0">
    <property type="entry name" value="PERIODIC TRYPTOPHAN PROTEIN 1 HOMOLOG"/>
    <property type="match status" value="1"/>
</dbReference>
<feature type="repeat" description="WD" evidence="4">
    <location>
        <begin position="267"/>
        <end position="309"/>
    </location>
</feature>
<dbReference type="GO" id="GO:0006364">
    <property type="term" value="P:rRNA processing"/>
    <property type="evidence" value="ECO:0007669"/>
    <property type="project" value="InterPro"/>
</dbReference>
<dbReference type="PROSITE" id="PS50294">
    <property type="entry name" value="WD_REPEATS_REGION"/>
    <property type="match status" value="1"/>
</dbReference>
<name>A0A814A268_9BILA</name>
<dbReference type="InterPro" id="IPR001680">
    <property type="entry name" value="WD40_rpt"/>
</dbReference>
<keyword evidence="3" id="KW-0677">Repeat</keyword>
<evidence type="ECO:0000256" key="2">
    <source>
        <dbReference type="ARBA" id="ARBA00022574"/>
    </source>
</evidence>
<evidence type="ECO:0008006" key="9">
    <source>
        <dbReference type="Google" id="ProtNLM"/>
    </source>
</evidence>
<accession>A0A814A268</accession>
<dbReference type="Proteomes" id="UP000663829">
    <property type="component" value="Unassembled WGS sequence"/>
</dbReference>
<evidence type="ECO:0000256" key="1">
    <source>
        <dbReference type="ARBA" id="ARBA00022553"/>
    </source>
</evidence>
<comment type="caution">
    <text evidence="6">The sequence shown here is derived from an EMBL/GenBank/DDBJ whole genome shotgun (WGS) entry which is preliminary data.</text>
</comment>
<dbReference type="PROSITE" id="PS00678">
    <property type="entry name" value="WD_REPEATS_1"/>
    <property type="match status" value="1"/>
</dbReference>